<evidence type="ECO:0000313" key="2">
    <source>
        <dbReference type="Proteomes" id="UP001209074"/>
    </source>
</evidence>
<sequence length="41" mass="4702">MDYRIDELEDSALLLTLLEAGRMPDNPKLHVMKHILLAVLI</sequence>
<organism evidence="1 2">
    <name type="scientific">Segatella copri</name>
    <dbReference type="NCBI Taxonomy" id="165179"/>
    <lineage>
        <taxon>Bacteria</taxon>
        <taxon>Pseudomonadati</taxon>
        <taxon>Bacteroidota</taxon>
        <taxon>Bacteroidia</taxon>
        <taxon>Bacteroidales</taxon>
        <taxon>Prevotellaceae</taxon>
        <taxon>Segatella</taxon>
    </lineage>
</organism>
<dbReference type="AlphaFoldDB" id="A0AAW5TYK9"/>
<gene>
    <name evidence="1" type="ORF">ONT05_08400</name>
</gene>
<dbReference type="EMBL" id="JAPDUS010000012">
    <property type="protein sequence ID" value="MCW4093576.1"/>
    <property type="molecule type" value="Genomic_DNA"/>
</dbReference>
<comment type="caution">
    <text evidence="1">The sequence shown here is derived from an EMBL/GenBank/DDBJ whole genome shotgun (WGS) entry which is preliminary data.</text>
</comment>
<protein>
    <submittedName>
        <fullName evidence="1">Uncharacterized protein</fullName>
    </submittedName>
</protein>
<dbReference type="RefSeq" id="WP_264980774.1">
    <property type="nucleotide sequence ID" value="NZ_JAPDUS010000012.1"/>
</dbReference>
<evidence type="ECO:0000313" key="1">
    <source>
        <dbReference type="EMBL" id="MCW4093576.1"/>
    </source>
</evidence>
<dbReference type="Proteomes" id="UP001209074">
    <property type="component" value="Unassembled WGS sequence"/>
</dbReference>
<name>A0AAW5TYK9_9BACT</name>
<proteinExistence type="predicted"/>
<reference evidence="1" key="1">
    <citation type="submission" date="2022-11" db="EMBL/GenBank/DDBJ databases">
        <title>Genomic repertoires linked with pathogenic potency of arthritogenic Prevotella copri isolated from the gut of rheumatoid arthritis patients.</title>
        <authorList>
            <person name="Nii T."/>
            <person name="Maeda Y."/>
            <person name="Motooka D."/>
            <person name="Naito M."/>
            <person name="Matsumoto Y."/>
            <person name="Ogawa T."/>
            <person name="Oguro-Igashira E."/>
            <person name="Kishikawa T."/>
            <person name="Yamashita M."/>
            <person name="Koizumi S."/>
            <person name="Kurakawa T."/>
            <person name="Okumura R."/>
            <person name="Kayama H."/>
            <person name="Murakami M."/>
            <person name="Sakaguchi T."/>
            <person name="Das B."/>
            <person name="Nakamura S."/>
            <person name="Okada Y."/>
            <person name="Kumanogoh A."/>
            <person name="Takeda K."/>
        </authorList>
    </citation>
    <scope>NUCLEOTIDE SEQUENCE</scope>
    <source>
        <strain evidence="1">N016-13</strain>
    </source>
</reference>
<accession>A0AAW5TYK9</accession>